<evidence type="ECO:0000256" key="2">
    <source>
        <dbReference type="ARBA" id="ARBA00022692"/>
    </source>
</evidence>
<comment type="subcellular location">
    <subcellularLocation>
        <location evidence="1">Membrane</location>
        <topology evidence="1">Single-pass membrane protein</topology>
    </subcellularLocation>
</comment>
<organism evidence="6 7">
    <name type="scientific">Brevundimonas abyssalis TAR-001</name>
    <dbReference type="NCBI Taxonomy" id="1391729"/>
    <lineage>
        <taxon>Bacteria</taxon>
        <taxon>Pseudomonadati</taxon>
        <taxon>Pseudomonadota</taxon>
        <taxon>Alphaproteobacteria</taxon>
        <taxon>Caulobacterales</taxon>
        <taxon>Caulobacteraceae</taxon>
        <taxon>Brevundimonas</taxon>
    </lineage>
</organism>
<feature type="domain" description="Translocation and assembly module TamB C-terminal" evidence="5">
    <location>
        <begin position="200"/>
        <end position="340"/>
    </location>
</feature>
<dbReference type="AlphaFoldDB" id="A0A8E0KM38"/>
<name>A0A8E0KM38_9CAUL</name>
<dbReference type="Proteomes" id="UP000016569">
    <property type="component" value="Unassembled WGS sequence"/>
</dbReference>
<reference evidence="7" key="1">
    <citation type="journal article" date="2013" name="Genome Announc.">
        <title>Draft Genome Sequence of the Dimorphic Prosthecate Bacterium Brevundimonas abyssalis TAR-001T.</title>
        <authorList>
            <person name="Tsubouchi T."/>
            <person name="Nishi S."/>
            <person name="Usui K."/>
            <person name="Shimane Y."/>
            <person name="Takaki Y."/>
            <person name="Maruyama T."/>
            <person name="Hatada Y."/>
        </authorList>
    </citation>
    <scope>NUCLEOTIDE SEQUENCE [LARGE SCALE GENOMIC DNA]</scope>
    <source>
        <strain evidence="7">TAR-001</strain>
    </source>
</reference>
<dbReference type="PANTHER" id="PTHR36985">
    <property type="entry name" value="TRANSLOCATION AND ASSEMBLY MODULE SUBUNIT TAMB"/>
    <property type="match status" value="1"/>
</dbReference>
<accession>A0A8E0KM38</accession>
<sequence>MGELRQDSNASLIEANLTSVNLGSLSPDLRGRVTGRVSLRGAGDDLSGSANLTMTELRSVDAAEGLEVNGTLDARLAGDTLHLRARAVDEGGVQASAELTLPVETSAAPLRLAVNRTRPMSGEVSLSGQVQPIWDIFLGGEQRLAGQVDGQADIAGSINDPRITGTLDVREGMFRDTITGVRLEGLTLAARFDGESAQVQTFSANDGSGGTVSGSGRMNLRQGSASSFTLNLSSFRLIDNEIATADASGPVTVTRGADGNIQLMGRLNIDEAEVAANPLGGNGIVRMDVIEVNRPGGDPVVNGQDDPEAERRGPTIGLDIVLRSPNGQVWVRGRGLNVEMNVTPACAAPSPARS</sequence>
<dbReference type="GO" id="GO:0005886">
    <property type="term" value="C:plasma membrane"/>
    <property type="evidence" value="ECO:0007669"/>
    <property type="project" value="InterPro"/>
</dbReference>
<protein>
    <recommendedName>
        <fullName evidence="5">Translocation and assembly module TamB C-terminal domain-containing protein</fullName>
    </recommendedName>
</protein>
<evidence type="ECO:0000259" key="5">
    <source>
        <dbReference type="Pfam" id="PF04357"/>
    </source>
</evidence>
<gene>
    <name evidence="6" type="ORF">MBEBAB_1389</name>
</gene>
<dbReference type="GO" id="GO:0097347">
    <property type="term" value="C:TAM protein secretion complex"/>
    <property type="evidence" value="ECO:0007669"/>
    <property type="project" value="TreeGrafter"/>
</dbReference>
<dbReference type="Pfam" id="PF04357">
    <property type="entry name" value="TamB"/>
    <property type="match status" value="1"/>
</dbReference>
<evidence type="ECO:0000256" key="1">
    <source>
        <dbReference type="ARBA" id="ARBA00004167"/>
    </source>
</evidence>
<proteinExistence type="predicted"/>
<dbReference type="InterPro" id="IPR007452">
    <property type="entry name" value="TamB_C"/>
</dbReference>
<keyword evidence="2" id="KW-0812">Transmembrane</keyword>
<evidence type="ECO:0000256" key="3">
    <source>
        <dbReference type="ARBA" id="ARBA00022989"/>
    </source>
</evidence>
<evidence type="ECO:0000313" key="6">
    <source>
        <dbReference type="EMBL" id="GAD59139.1"/>
    </source>
</evidence>
<dbReference type="RefSeq" id="WP_021697234.1">
    <property type="nucleotide sequence ID" value="NZ_BATC01000019.1"/>
</dbReference>
<comment type="caution">
    <text evidence="6">The sequence shown here is derived from an EMBL/GenBank/DDBJ whole genome shotgun (WGS) entry which is preliminary data.</text>
</comment>
<dbReference type="PANTHER" id="PTHR36985:SF1">
    <property type="entry name" value="TRANSLOCATION AND ASSEMBLY MODULE SUBUNIT TAMB"/>
    <property type="match status" value="1"/>
</dbReference>
<dbReference type="GO" id="GO:0009306">
    <property type="term" value="P:protein secretion"/>
    <property type="evidence" value="ECO:0007669"/>
    <property type="project" value="InterPro"/>
</dbReference>
<keyword evidence="3" id="KW-1133">Transmembrane helix</keyword>
<keyword evidence="7" id="KW-1185">Reference proteome</keyword>
<evidence type="ECO:0000256" key="4">
    <source>
        <dbReference type="ARBA" id="ARBA00023136"/>
    </source>
</evidence>
<evidence type="ECO:0000313" key="7">
    <source>
        <dbReference type="Proteomes" id="UP000016569"/>
    </source>
</evidence>
<keyword evidence="4" id="KW-0472">Membrane</keyword>
<dbReference type="EMBL" id="BATC01000019">
    <property type="protein sequence ID" value="GAD59139.1"/>
    <property type="molecule type" value="Genomic_DNA"/>
</dbReference>